<dbReference type="EMBL" id="BGPR01004590">
    <property type="protein sequence ID" value="GBN01169.1"/>
    <property type="molecule type" value="Genomic_DNA"/>
</dbReference>
<name>A0A4Y2KGN1_ARAVE</name>
<keyword evidence="3" id="KW-1185">Reference proteome</keyword>
<accession>A0A4Y2KGN1</accession>
<reference evidence="2 3" key="1">
    <citation type="journal article" date="2019" name="Sci. Rep.">
        <title>Orb-weaving spider Araneus ventricosus genome elucidates the spidroin gene catalogue.</title>
        <authorList>
            <person name="Kono N."/>
            <person name="Nakamura H."/>
            <person name="Ohtoshi R."/>
            <person name="Moran D.A.P."/>
            <person name="Shinohara A."/>
            <person name="Yoshida Y."/>
            <person name="Fujiwara M."/>
            <person name="Mori M."/>
            <person name="Tomita M."/>
            <person name="Arakawa K."/>
        </authorList>
    </citation>
    <scope>NUCLEOTIDE SEQUENCE [LARGE SCALE GENOMIC DNA]</scope>
</reference>
<protein>
    <submittedName>
        <fullName evidence="2">Uncharacterized protein</fullName>
    </submittedName>
</protein>
<feature type="region of interest" description="Disordered" evidence="1">
    <location>
        <begin position="1"/>
        <end position="34"/>
    </location>
</feature>
<sequence length="110" mass="12222">MTQNGEGSAERRRHSTMGKDVNQIPFDGDGKEGDGVAKGSRLFCRTEGYAYPGDGPFIKIFATTNECKKNPSRIRRQSKTVQRLLNHPSFTIEMRSVGRLCNARAVTGMK</sequence>
<dbReference type="Proteomes" id="UP000499080">
    <property type="component" value="Unassembled WGS sequence"/>
</dbReference>
<dbReference type="AlphaFoldDB" id="A0A4Y2KGN1"/>
<evidence type="ECO:0000313" key="2">
    <source>
        <dbReference type="EMBL" id="GBN01169.1"/>
    </source>
</evidence>
<proteinExistence type="predicted"/>
<comment type="caution">
    <text evidence="2">The sequence shown here is derived from an EMBL/GenBank/DDBJ whole genome shotgun (WGS) entry which is preliminary data.</text>
</comment>
<evidence type="ECO:0000256" key="1">
    <source>
        <dbReference type="SAM" id="MobiDB-lite"/>
    </source>
</evidence>
<organism evidence="2 3">
    <name type="scientific">Araneus ventricosus</name>
    <name type="common">Orbweaver spider</name>
    <name type="synonym">Epeira ventricosa</name>
    <dbReference type="NCBI Taxonomy" id="182803"/>
    <lineage>
        <taxon>Eukaryota</taxon>
        <taxon>Metazoa</taxon>
        <taxon>Ecdysozoa</taxon>
        <taxon>Arthropoda</taxon>
        <taxon>Chelicerata</taxon>
        <taxon>Arachnida</taxon>
        <taxon>Araneae</taxon>
        <taxon>Araneomorphae</taxon>
        <taxon>Entelegynae</taxon>
        <taxon>Araneoidea</taxon>
        <taxon>Araneidae</taxon>
        <taxon>Araneus</taxon>
    </lineage>
</organism>
<evidence type="ECO:0000313" key="3">
    <source>
        <dbReference type="Proteomes" id="UP000499080"/>
    </source>
</evidence>
<gene>
    <name evidence="2" type="ORF">AVEN_218003_1</name>
</gene>